<name>A0A6J5SDY3_9CAUD</name>
<dbReference type="EMBL" id="LR796419">
    <property type="protein sequence ID" value="CAB4142438.1"/>
    <property type="molecule type" value="Genomic_DNA"/>
</dbReference>
<reference evidence="2" key="1">
    <citation type="submission" date="2020-05" db="EMBL/GenBank/DDBJ databases">
        <authorList>
            <person name="Chiriac C."/>
            <person name="Salcher M."/>
            <person name="Ghai R."/>
            <person name="Kavagutti S V."/>
        </authorList>
    </citation>
    <scope>NUCLEOTIDE SEQUENCE</scope>
</reference>
<proteinExistence type="predicted"/>
<organism evidence="2">
    <name type="scientific">uncultured Caudovirales phage</name>
    <dbReference type="NCBI Taxonomy" id="2100421"/>
    <lineage>
        <taxon>Viruses</taxon>
        <taxon>Duplodnaviria</taxon>
        <taxon>Heunggongvirae</taxon>
        <taxon>Uroviricota</taxon>
        <taxon>Caudoviricetes</taxon>
        <taxon>Peduoviridae</taxon>
        <taxon>Maltschvirus</taxon>
        <taxon>Maltschvirus maltsch</taxon>
    </lineage>
</organism>
<evidence type="ECO:0000313" key="2">
    <source>
        <dbReference type="EMBL" id="CAB4211955.1"/>
    </source>
</evidence>
<dbReference type="EMBL" id="LR797380">
    <property type="protein sequence ID" value="CAB4211955.1"/>
    <property type="molecule type" value="Genomic_DNA"/>
</dbReference>
<protein>
    <submittedName>
        <fullName evidence="2">Uncharacterized protein</fullName>
    </submittedName>
</protein>
<accession>A0A6J5SDY3</accession>
<gene>
    <name evidence="2" type="ORF">UFOVP1414_58</name>
    <name evidence="1" type="ORF">UFOVP442_19</name>
</gene>
<evidence type="ECO:0000313" key="1">
    <source>
        <dbReference type="EMBL" id="CAB4142438.1"/>
    </source>
</evidence>
<sequence length="371" mass="37204">MSETLSPRDRVFRQLNSAYQAGYPFDQQGFLTAIANLIVGGEASQSSSNPAQPSEAIGNPSTGLFNPAAGALGVAILGAEAMRVVGGSDVVNRVEVTGVASANPVLIAAAGSDTNIQLNISSKGTSNISLRTGGNQQVLIINTTSATNSVGLTGSTASNPVQIAVQGGTNIPIVVVSRGTGSIQFATQNTAARVQFEVGDTAGTVVNFVRATGNVTTAFPIVSAQGSDTNINLRVEGKGTGSVDLSSHLANFLRVSGAATTISPIVAAAGADANINLRLQPKGTGTVDIGDHVANFLRVAGAATTLSPNLSAQGSDANIDLTLTPKGTGQLNIAGTAATAAVSAAAFSATSRIQVKVNGTSFWIPASSASW</sequence>